<dbReference type="Gene3D" id="1.10.10.1210">
    <property type="entry name" value="MAGE homology domain, winged helix WH2 motif"/>
    <property type="match status" value="1"/>
</dbReference>
<evidence type="ECO:0000313" key="3">
    <source>
        <dbReference type="Proteomes" id="UP001176941"/>
    </source>
</evidence>
<dbReference type="PANTHER" id="PTHR11736">
    <property type="entry name" value="MELANOMA-ASSOCIATED ANTIGEN MAGE ANTIGEN"/>
    <property type="match status" value="1"/>
</dbReference>
<gene>
    <name evidence="2" type="ORF">MRATA1EN1_LOCUS30282</name>
</gene>
<dbReference type="Gene3D" id="1.10.10.1200">
    <property type="entry name" value="MAGE homology domain, winged helix WH1 motif"/>
    <property type="match status" value="1"/>
</dbReference>
<proteinExistence type="predicted"/>
<name>A0ABN9A4W3_RANTA</name>
<reference evidence="2" key="1">
    <citation type="submission" date="2023-04" db="EMBL/GenBank/DDBJ databases">
        <authorList>
            <consortium name="ELIXIR-Norway"/>
        </authorList>
    </citation>
    <scope>NUCLEOTIDE SEQUENCE [LARGE SCALE GENOMIC DNA]</scope>
</reference>
<dbReference type="InterPro" id="IPR041899">
    <property type="entry name" value="MAGE_WH2"/>
</dbReference>
<dbReference type="InterPro" id="IPR002190">
    <property type="entry name" value="MHD_dom"/>
</dbReference>
<dbReference type="SMART" id="SM01373">
    <property type="entry name" value="MAGE"/>
    <property type="match status" value="1"/>
</dbReference>
<dbReference type="PROSITE" id="PS50838">
    <property type="entry name" value="MAGE"/>
    <property type="match status" value="1"/>
</dbReference>
<dbReference type="InterPro" id="IPR037445">
    <property type="entry name" value="MAGE"/>
</dbReference>
<protein>
    <recommendedName>
        <fullName evidence="1">MAGE domain-containing protein</fullName>
    </recommendedName>
</protein>
<dbReference type="EMBL" id="OX460343">
    <property type="protein sequence ID" value="CAI9181320.1"/>
    <property type="molecule type" value="Genomic_DNA"/>
</dbReference>
<dbReference type="Proteomes" id="UP001176941">
    <property type="component" value="Chromosome X"/>
</dbReference>
<accession>A0ABN9A4W3</accession>
<dbReference type="Pfam" id="PF01454">
    <property type="entry name" value="MAGE"/>
    <property type="match status" value="1"/>
</dbReference>
<sequence length="292" mass="32252">MEGEVYQRNLPLPVAVVSLAERHDPVAACADFLIRVSERPTPVLSCAVVSRAERHDPVAACADFLIRVSERPTPVLSSEVPPCFLSQGLQEPGSESPGLRLRSQISGHRAEEVQAAQGVKVRYHRKEVATKADMLSVLRDYQDLFSVILSQAAECMELVFGIDVKALDSTGLCYVLVNTLGLTYNDLLGGDEESMPMAGLLVNTLSIIFIDGNCAPEETVWEMLGIMGVYAGMNHFIYGDPRELLTQVWVQAGYLEHRQVPNSDPARYEFLWGPRTYSGKFSHVEANMVIHC</sequence>
<organism evidence="2 3">
    <name type="scientific">Rangifer tarandus platyrhynchus</name>
    <name type="common">Svalbard reindeer</name>
    <dbReference type="NCBI Taxonomy" id="3082113"/>
    <lineage>
        <taxon>Eukaryota</taxon>
        <taxon>Metazoa</taxon>
        <taxon>Chordata</taxon>
        <taxon>Craniata</taxon>
        <taxon>Vertebrata</taxon>
        <taxon>Euteleostomi</taxon>
        <taxon>Mammalia</taxon>
        <taxon>Eutheria</taxon>
        <taxon>Laurasiatheria</taxon>
        <taxon>Artiodactyla</taxon>
        <taxon>Ruminantia</taxon>
        <taxon>Pecora</taxon>
        <taxon>Cervidae</taxon>
        <taxon>Odocoileinae</taxon>
        <taxon>Rangifer</taxon>
    </lineage>
</organism>
<keyword evidence="3" id="KW-1185">Reference proteome</keyword>
<evidence type="ECO:0000259" key="1">
    <source>
        <dbReference type="PROSITE" id="PS50838"/>
    </source>
</evidence>
<evidence type="ECO:0000313" key="2">
    <source>
        <dbReference type="EMBL" id="CAI9181320.1"/>
    </source>
</evidence>
<dbReference type="PANTHER" id="PTHR11736:SF153">
    <property type="entry name" value="MELANOMA-ASSOCIATED ANTIGEN 10"/>
    <property type="match status" value="1"/>
</dbReference>
<feature type="domain" description="MAGE" evidence="1">
    <location>
        <begin position="121"/>
        <end position="277"/>
    </location>
</feature>
<dbReference type="InterPro" id="IPR041898">
    <property type="entry name" value="MAGE_WH1"/>
</dbReference>